<dbReference type="InterPro" id="IPR031356">
    <property type="entry name" value="Stealth_CR4"/>
</dbReference>
<dbReference type="Pfam" id="PF17102">
    <property type="entry name" value="Stealth_CR3"/>
    <property type="match status" value="1"/>
</dbReference>
<evidence type="ECO:0000259" key="4">
    <source>
        <dbReference type="Pfam" id="PF11380"/>
    </source>
</evidence>
<feature type="domain" description="Stealth protein CR1 conserved region 1" evidence="5">
    <location>
        <begin position="251"/>
        <end position="273"/>
    </location>
</feature>
<keyword evidence="3" id="KW-0270">Exopolysaccharide synthesis</keyword>
<dbReference type="AlphaFoldDB" id="A0A931CU02"/>
<keyword evidence="2" id="KW-0808">Transferase</keyword>
<dbReference type="Proteomes" id="UP000655366">
    <property type="component" value="Unassembled WGS sequence"/>
</dbReference>
<dbReference type="InterPro" id="IPR031357">
    <property type="entry name" value="Stealth_CR3"/>
</dbReference>
<evidence type="ECO:0000259" key="7">
    <source>
        <dbReference type="Pfam" id="PF17103"/>
    </source>
</evidence>
<comment type="similarity">
    <text evidence="1">Belongs to the stealth family.</text>
</comment>
<dbReference type="EMBL" id="JADNYM010000012">
    <property type="protein sequence ID" value="MBG0739808.1"/>
    <property type="molecule type" value="Genomic_DNA"/>
</dbReference>
<dbReference type="InterPro" id="IPR021520">
    <property type="entry name" value="Stealth_CR2"/>
</dbReference>
<evidence type="ECO:0000313" key="8">
    <source>
        <dbReference type="EMBL" id="MBG0739808.1"/>
    </source>
</evidence>
<evidence type="ECO:0000256" key="2">
    <source>
        <dbReference type="ARBA" id="ARBA00022679"/>
    </source>
</evidence>
<evidence type="ECO:0000313" key="9">
    <source>
        <dbReference type="Proteomes" id="UP000655366"/>
    </source>
</evidence>
<feature type="domain" description="Stealth protein CR4 conserved region 4" evidence="7">
    <location>
        <begin position="515"/>
        <end position="560"/>
    </location>
</feature>
<proteinExistence type="inferred from homology"/>
<dbReference type="InterPro" id="IPR031358">
    <property type="entry name" value="Stealth_CR1"/>
</dbReference>
<dbReference type="GO" id="GO:0000271">
    <property type="term" value="P:polysaccharide biosynthetic process"/>
    <property type="evidence" value="ECO:0007669"/>
    <property type="project" value="UniProtKB-KW"/>
</dbReference>
<protein>
    <submittedName>
        <fullName evidence="8">Stealth family protein</fullName>
    </submittedName>
</protein>
<evidence type="ECO:0000256" key="3">
    <source>
        <dbReference type="ARBA" id="ARBA00023169"/>
    </source>
</evidence>
<dbReference type="InterPro" id="IPR047141">
    <property type="entry name" value="Stealth"/>
</dbReference>
<evidence type="ECO:0000259" key="6">
    <source>
        <dbReference type="Pfam" id="PF17102"/>
    </source>
</evidence>
<gene>
    <name evidence="8" type="ORF">IV500_10470</name>
</gene>
<dbReference type="Pfam" id="PF17103">
    <property type="entry name" value="Stealth_CR4"/>
    <property type="match status" value="1"/>
</dbReference>
<comment type="caution">
    <text evidence="8">The sequence shown here is derived from an EMBL/GenBank/DDBJ whole genome shotgun (WGS) entry which is preliminary data.</text>
</comment>
<dbReference type="PANTHER" id="PTHR24045:SF0">
    <property type="entry name" value="N-ACETYLGLUCOSAMINE-1-PHOSPHOTRANSFERASE SUBUNITS ALPHA_BETA"/>
    <property type="match status" value="1"/>
</dbReference>
<organism evidence="8 9">
    <name type="scientific">Arthrobacter terrae</name>
    <dbReference type="NCBI Taxonomy" id="2935737"/>
    <lineage>
        <taxon>Bacteria</taxon>
        <taxon>Bacillati</taxon>
        <taxon>Actinomycetota</taxon>
        <taxon>Actinomycetes</taxon>
        <taxon>Micrococcales</taxon>
        <taxon>Micrococcaceae</taxon>
        <taxon>Arthrobacter</taxon>
    </lineage>
</organism>
<dbReference type="GO" id="GO:0016772">
    <property type="term" value="F:transferase activity, transferring phosphorus-containing groups"/>
    <property type="evidence" value="ECO:0007669"/>
    <property type="project" value="InterPro"/>
</dbReference>
<dbReference type="Pfam" id="PF17101">
    <property type="entry name" value="Stealth_CR1"/>
    <property type="match status" value="1"/>
</dbReference>
<sequence length="560" mass="63666">MVPRQALVRHSRRAISCKGSEYHQLRRKAITDVSEQHDVYIGSPAPDDERDLVEETSPAAVVRLTNRPDVIQYQGRYALLNVDRTPYQAMVEDLLFIRAALEDAGLKYLLVRGNNERPVISVDWKDRKKLRKALAKACVNEPFYAITVDAKKKSSLLVADGELARNRKARILRLYRPRVEPDGGLAYGPSLGVQIELWSFEAETLVLPMENSLTRRILPNAEAVRGTVERYGHSWPTIENMFADHATDIRFDIDMVFSWVDGSSPEYQAARLARQTGVVLGEGDDNEARYRQIDELKYALRSIYMYAPWVRRIFIATDSPAPAWLAEHPTVTIVRSTEFFADPSVLPTHNSQAVECQLHHIEGLAEHFLYSNDDMFFGRPVSPDMFFTPGGITRFIQADTRIGLGENAAERSGFENAARVNRKLLWNRFGRITTRHLEHAAAPLRRSVMAEMEREFPAEFAATAASTFRAADNISVTNSLYHYYALLTGQAVTQPEAKVRYIDTTMRSGLTYLPRLLAKRNADFFCLNDGSFPEVAAQERAELVTDFLERYYPLRAPWEQ</sequence>
<keyword evidence="9" id="KW-1185">Reference proteome</keyword>
<feature type="domain" description="Stealth protein CR3 conserved region 3" evidence="6">
    <location>
        <begin position="439"/>
        <end position="485"/>
    </location>
</feature>
<feature type="domain" description="Stealth protein CR2 conserved region 2" evidence="4">
    <location>
        <begin position="289"/>
        <end position="393"/>
    </location>
</feature>
<dbReference type="Pfam" id="PF11380">
    <property type="entry name" value="Stealth_CR2"/>
    <property type="match status" value="1"/>
</dbReference>
<evidence type="ECO:0000259" key="5">
    <source>
        <dbReference type="Pfam" id="PF17101"/>
    </source>
</evidence>
<name>A0A931CU02_9MICC</name>
<reference evidence="8 9" key="1">
    <citation type="submission" date="2020-11" db="EMBL/GenBank/DDBJ databases">
        <title>Arthrobacter antarcticus sp. nov., isolated from Antarctic Soil.</title>
        <authorList>
            <person name="Li J."/>
        </authorList>
    </citation>
    <scope>NUCLEOTIDE SEQUENCE [LARGE SCALE GENOMIC DNA]</scope>
    <source>
        <strain evidence="8 9">Z1-20</strain>
    </source>
</reference>
<accession>A0A931CU02</accession>
<evidence type="ECO:0000256" key="1">
    <source>
        <dbReference type="ARBA" id="ARBA00007583"/>
    </source>
</evidence>
<dbReference type="PANTHER" id="PTHR24045">
    <property type="match status" value="1"/>
</dbReference>